<dbReference type="AlphaFoldDB" id="A0A5R9IKM1"/>
<dbReference type="EMBL" id="VCBC01000006">
    <property type="protein sequence ID" value="TLU65822.1"/>
    <property type="molecule type" value="Genomic_DNA"/>
</dbReference>
<dbReference type="InterPro" id="IPR045584">
    <property type="entry name" value="Pilin-like"/>
</dbReference>
<dbReference type="Pfam" id="PF07963">
    <property type="entry name" value="N_methyl"/>
    <property type="match status" value="1"/>
</dbReference>
<dbReference type="PANTHER" id="PTHR38779:SF2">
    <property type="entry name" value="TYPE II SECRETION SYSTEM PROTEIN I-RELATED"/>
    <property type="match status" value="1"/>
</dbReference>
<evidence type="ECO:0000259" key="10">
    <source>
        <dbReference type="Pfam" id="PF02501"/>
    </source>
</evidence>
<organism evidence="11 12">
    <name type="scientific">Thalassotalea litorea</name>
    <dbReference type="NCBI Taxonomy" id="2020715"/>
    <lineage>
        <taxon>Bacteria</taxon>
        <taxon>Pseudomonadati</taxon>
        <taxon>Pseudomonadota</taxon>
        <taxon>Gammaproteobacteria</taxon>
        <taxon>Alteromonadales</taxon>
        <taxon>Colwelliaceae</taxon>
        <taxon>Thalassotalea</taxon>
    </lineage>
</organism>
<evidence type="ECO:0000256" key="2">
    <source>
        <dbReference type="ARBA" id="ARBA00008358"/>
    </source>
</evidence>
<dbReference type="SUPFAM" id="SSF54523">
    <property type="entry name" value="Pili subunits"/>
    <property type="match status" value="1"/>
</dbReference>
<accession>A0A5R9IKM1</accession>
<feature type="domain" description="Type II secretion system protein GspI C-terminal" evidence="10">
    <location>
        <begin position="44"/>
        <end position="122"/>
    </location>
</feature>
<dbReference type="InterPro" id="IPR003413">
    <property type="entry name" value="T2SS_GspI_C"/>
</dbReference>
<dbReference type="NCBIfam" id="TIGR02532">
    <property type="entry name" value="IV_pilin_GFxxxE"/>
    <property type="match status" value="1"/>
</dbReference>
<dbReference type="NCBIfam" id="TIGR01707">
    <property type="entry name" value="gspI"/>
    <property type="match status" value="1"/>
</dbReference>
<dbReference type="RefSeq" id="WP_138319482.1">
    <property type="nucleotide sequence ID" value="NZ_VCBC01000006.1"/>
</dbReference>
<comment type="function">
    <text evidence="9">Component of the type II secretion system required for the energy-dependent secretion of extracellular factors such as proteases and toxins from the periplasm.</text>
</comment>
<keyword evidence="3" id="KW-1003">Cell membrane</keyword>
<evidence type="ECO:0000256" key="9">
    <source>
        <dbReference type="RuleBase" id="RU368030"/>
    </source>
</evidence>
<evidence type="ECO:0000256" key="7">
    <source>
        <dbReference type="ARBA" id="ARBA00022989"/>
    </source>
</evidence>
<gene>
    <name evidence="11" type="primary">gspI</name>
    <name evidence="11" type="ORF">FE810_07875</name>
</gene>
<evidence type="ECO:0000313" key="11">
    <source>
        <dbReference type="EMBL" id="TLU65822.1"/>
    </source>
</evidence>
<reference evidence="11 12" key="1">
    <citation type="submission" date="2019-05" db="EMBL/GenBank/DDBJ databases">
        <title>Genome sequences of Thalassotalea litorea 1K03283.</title>
        <authorList>
            <person name="Zhang D."/>
        </authorList>
    </citation>
    <scope>NUCLEOTIDE SEQUENCE [LARGE SCALE GENOMIC DNA]</scope>
    <source>
        <strain evidence="11 12">MCCC 1K03283</strain>
    </source>
</reference>
<dbReference type="Gene3D" id="3.30.1300.30">
    <property type="entry name" value="GSPII I/J protein-like"/>
    <property type="match status" value="1"/>
</dbReference>
<comment type="subunit">
    <text evidence="9">Type II secretion is composed of four main components: the outer membrane complex, the inner membrane complex, the cytoplasmic secretion ATPase and the periplasm-spanning pseudopilus.</text>
</comment>
<keyword evidence="6 9" id="KW-0812">Transmembrane</keyword>
<dbReference type="InterPro" id="IPR012902">
    <property type="entry name" value="N_methyl_site"/>
</dbReference>
<protein>
    <recommendedName>
        <fullName evidence="9">Type II secretion system protein I</fullName>
        <shortName evidence="9">T2SS minor pseudopilin I</shortName>
    </recommendedName>
</protein>
<dbReference type="InterPro" id="IPR010052">
    <property type="entry name" value="T2SS_protein-GspI"/>
</dbReference>
<keyword evidence="8 9" id="KW-0472">Membrane</keyword>
<dbReference type="PROSITE" id="PS00409">
    <property type="entry name" value="PROKAR_NTER_METHYL"/>
    <property type="match status" value="1"/>
</dbReference>
<name>A0A5R9IKM1_9GAMM</name>
<feature type="transmembrane region" description="Helical" evidence="9">
    <location>
        <begin position="12"/>
        <end position="31"/>
    </location>
</feature>
<comment type="caution">
    <text evidence="11">The sequence shown here is derived from an EMBL/GenBank/DDBJ whole genome shotgun (WGS) entry which is preliminary data.</text>
</comment>
<comment type="subcellular location">
    <subcellularLocation>
        <location evidence="1 9">Cell inner membrane</location>
        <topology evidence="1 9">Single-pass membrane protein</topology>
    </subcellularLocation>
</comment>
<keyword evidence="12" id="KW-1185">Reference proteome</keyword>
<comment type="similarity">
    <text evidence="2 9">Belongs to the GSP I family.</text>
</comment>
<comment type="PTM">
    <text evidence="9">Cleaved by prepilin peptidase.</text>
</comment>
<evidence type="ECO:0000313" key="12">
    <source>
        <dbReference type="Proteomes" id="UP000307790"/>
    </source>
</evidence>
<dbReference type="GO" id="GO:0015628">
    <property type="term" value="P:protein secretion by the type II secretion system"/>
    <property type="evidence" value="ECO:0007669"/>
    <property type="project" value="UniProtKB-UniRule"/>
</dbReference>
<sequence length="127" mass="14438">MICHNRGERGFTLIEVMIAMAIFAIAGTAIIKVASSSLLGTARMETNTVAQWVATNQLVVVSLEKNWPPKKNQKGEVEMLDRQWHWQQIVEETEDETMRAVTIEVRLDPSDEYPVAQMMTYLSQGKR</sequence>
<evidence type="ECO:0000256" key="6">
    <source>
        <dbReference type="ARBA" id="ARBA00022692"/>
    </source>
</evidence>
<dbReference type="Pfam" id="PF02501">
    <property type="entry name" value="T2SSI"/>
    <property type="match status" value="1"/>
</dbReference>
<dbReference type="GO" id="GO:0005886">
    <property type="term" value="C:plasma membrane"/>
    <property type="evidence" value="ECO:0007669"/>
    <property type="project" value="UniProtKB-SubCell"/>
</dbReference>
<evidence type="ECO:0000256" key="1">
    <source>
        <dbReference type="ARBA" id="ARBA00004377"/>
    </source>
</evidence>
<keyword evidence="5 9" id="KW-0997">Cell inner membrane</keyword>
<dbReference type="PANTHER" id="PTHR38779">
    <property type="entry name" value="TYPE II SECRETION SYSTEM PROTEIN I-RELATED"/>
    <property type="match status" value="1"/>
</dbReference>
<dbReference type="GO" id="GO:0015627">
    <property type="term" value="C:type II protein secretion system complex"/>
    <property type="evidence" value="ECO:0007669"/>
    <property type="project" value="UniProtKB-UniRule"/>
</dbReference>
<dbReference type="OrthoDB" id="6121517at2"/>
<evidence type="ECO:0000256" key="4">
    <source>
        <dbReference type="ARBA" id="ARBA00022481"/>
    </source>
</evidence>
<proteinExistence type="inferred from homology"/>
<dbReference type="Proteomes" id="UP000307790">
    <property type="component" value="Unassembled WGS sequence"/>
</dbReference>
<evidence type="ECO:0000256" key="8">
    <source>
        <dbReference type="ARBA" id="ARBA00023136"/>
    </source>
</evidence>
<keyword evidence="4 9" id="KW-0488">Methylation</keyword>
<evidence type="ECO:0000256" key="3">
    <source>
        <dbReference type="ARBA" id="ARBA00022475"/>
    </source>
</evidence>
<keyword evidence="7 9" id="KW-1133">Transmembrane helix</keyword>
<evidence type="ECO:0000256" key="5">
    <source>
        <dbReference type="ARBA" id="ARBA00022519"/>
    </source>
</evidence>